<name>A0AA40DBP7_9PEZI</name>
<accession>A0AA40DBP7</accession>
<dbReference type="EMBL" id="JAULSY010000066">
    <property type="protein sequence ID" value="KAK0667769.1"/>
    <property type="molecule type" value="Genomic_DNA"/>
</dbReference>
<organism evidence="1 2">
    <name type="scientific">Cercophora samala</name>
    <dbReference type="NCBI Taxonomy" id="330535"/>
    <lineage>
        <taxon>Eukaryota</taxon>
        <taxon>Fungi</taxon>
        <taxon>Dikarya</taxon>
        <taxon>Ascomycota</taxon>
        <taxon>Pezizomycotina</taxon>
        <taxon>Sordariomycetes</taxon>
        <taxon>Sordariomycetidae</taxon>
        <taxon>Sordariales</taxon>
        <taxon>Lasiosphaeriaceae</taxon>
        <taxon>Cercophora</taxon>
    </lineage>
</organism>
<dbReference type="Proteomes" id="UP001174997">
    <property type="component" value="Unassembled WGS sequence"/>
</dbReference>
<dbReference type="AlphaFoldDB" id="A0AA40DBP7"/>
<gene>
    <name evidence="1" type="ORF">QBC41DRAFT_323164</name>
</gene>
<evidence type="ECO:0000313" key="2">
    <source>
        <dbReference type="Proteomes" id="UP001174997"/>
    </source>
</evidence>
<proteinExistence type="predicted"/>
<evidence type="ECO:0000313" key="1">
    <source>
        <dbReference type="EMBL" id="KAK0667769.1"/>
    </source>
</evidence>
<comment type="caution">
    <text evidence="1">The sequence shown here is derived from an EMBL/GenBank/DDBJ whole genome shotgun (WGS) entry which is preliminary data.</text>
</comment>
<keyword evidence="2" id="KW-1185">Reference proteome</keyword>
<sequence length="116" mass="13470">MDSEGKWLGVIMLSIPLKRTGSGRWLVRCWSMQARLGGESSGLWGVTEWPNALAGEDDAEKYPTLKLKEFFEGWRDEKQGELVFETYKARETSRKMREMRAVSGEMMGRWLDVWSF</sequence>
<reference evidence="1" key="1">
    <citation type="submission" date="2023-06" db="EMBL/GenBank/DDBJ databases">
        <title>Genome-scale phylogeny and comparative genomics of the fungal order Sordariales.</title>
        <authorList>
            <consortium name="Lawrence Berkeley National Laboratory"/>
            <person name="Hensen N."/>
            <person name="Bonometti L."/>
            <person name="Westerberg I."/>
            <person name="Brannstrom I.O."/>
            <person name="Guillou S."/>
            <person name="Cros-Aarteil S."/>
            <person name="Calhoun S."/>
            <person name="Haridas S."/>
            <person name="Kuo A."/>
            <person name="Mondo S."/>
            <person name="Pangilinan J."/>
            <person name="Riley R."/>
            <person name="Labutti K."/>
            <person name="Andreopoulos B."/>
            <person name="Lipzen A."/>
            <person name="Chen C."/>
            <person name="Yanf M."/>
            <person name="Daum C."/>
            <person name="Ng V."/>
            <person name="Clum A."/>
            <person name="Steindorff A."/>
            <person name="Ohm R."/>
            <person name="Martin F."/>
            <person name="Silar P."/>
            <person name="Natvig D."/>
            <person name="Lalanne C."/>
            <person name="Gautier V."/>
            <person name="Ament-Velasquez S.L."/>
            <person name="Kruys A."/>
            <person name="Hutchinson M.I."/>
            <person name="Powell A.J."/>
            <person name="Barry K."/>
            <person name="Miller A.N."/>
            <person name="Grigoriev I.V."/>
            <person name="Debuchy R."/>
            <person name="Gladieux P."/>
            <person name="Thoren M.H."/>
            <person name="Johannesson H."/>
        </authorList>
    </citation>
    <scope>NUCLEOTIDE SEQUENCE</scope>
    <source>
        <strain evidence="1">CBS 307.81</strain>
    </source>
</reference>
<protein>
    <submittedName>
        <fullName evidence="1">Uncharacterized protein</fullName>
    </submittedName>
</protein>